<evidence type="ECO:0000256" key="4">
    <source>
        <dbReference type="ARBA" id="ARBA00022729"/>
    </source>
</evidence>
<comment type="cofactor">
    <cofactor evidence="1">
        <name>FAD</name>
        <dbReference type="ChEBI" id="CHEBI:57692"/>
    </cofactor>
</comment>
<dbReference type="GO" id="GO:0001735">
    <property type="term" value="F:prenylcysteine oxidase activity"/>
    <property type="evidence" value="ECO:0007669"/>
    <property type="project" value="InterPro"/>
</dbReference>
<feature type="chain" id="PRO_5044609217" evidence="8">
    <location>
        <begin position="16"/>
        <end position="862"/>
    </location>
</feature>
<evidence type="ECO:0000256" key="3">
    <source>
        <dbReference type="ARBA" id="ARBA00022630"/>
    </source>
</evidence>
<dbReference type="SUPFAM" id="SSF51905">
    <property type="entry name" value="FAD/NAD(P)-binding domain"/>
    <property type="match status" value="1"/>
</dbReference>
<dbReference type="InterPro" id="IPR010795">
    <property type="entry name" value="Prenylcys_lyase"/>
</dbReference>
<protein>
    <submittedName>
        <fullName evidence="11">FAD/NAD(P)-binding domain-containing protein</fullName>
    </submittedName>
</protein>
<comment type="similarity">
    <text evidence="2">Belongs to the prenylcysteine oxidase family.</text>
</comment>
<dbReference type="AlphaFoldDB" id="A0A4T0NKG3"/>
<evidence type="ECO:0000313" key="12">
    <source>
        <dbReference type="Proteomes" id="UP000307169"/>
    </source>
</evidence>
<dbReference type="InterPro" id="IPR036188">
    <property type="entry name" value="FAD/NAD-bd_sf"/>
</dbReference>
<evidence type="ECO:0000256" key="8">
    <source>
        <dbReference type="SAM" id="SignalP"/>
    </source>
</evidence>
<reference evidence="12 13" key="1">
    <citation type="submission" date="2019-03" db="EMBL/GenBank/DDBJ databases">
        <title>Sequencing 25 genomes of Wallemia mellicola.</title>
        <authorList>
            <person name="Gostincar C."/>
        </authorList>
    </citation>
    <scope>NUCLEOTIDE SEQUENCE [LARGE SCALE GENOMIC DNA]</scope>
    <source>
        <strain evidence="11 12">EXF-1262</strain>
        <strain evidence="10 13">EXF-6152</strain>
    </source>
</reference>
<dbReference type="PANTHER" id="PTHR15944">
    <property type="entry name" value="FARNESYLCYSTEINE LYASE"/>
    <property type="match status" value="1"/>
</dbReference>
<evidence type="ECO:0000256" key="2">
    <source>
        <dbReference type="ARBA" id="ARBA00009967"/>
    </source>
</evidence>
<dbReference type="EMBL" id="SPRC01000056">
    <property type="protein sequence ID" value="TIB75844.1"/>
    <property type="molecule type" value="Genomic_DNA"/>
</dbReference>
<dbReference type="InterPro" id="IPR017046">
    <property type="entry name" value="Prenylcysteine_Oxase1"/>
</dbReference>
<feature type="signal peptide" evidence="8">
    <location>
        <begin position="1"/>
        <end position="15"/>
    </location>
</feature>
<organism evidence="11 12">
    <name type="scientific">Wallemia mellicola</name>
    <dbReference type="NCBI Taxonomy" id="1708541"/>
    <lineage>
        <taxon>Eukaryota</taxon>
        <taxon>Fungi</taxon>
        <taxon>Dikarya</taxon>
        <taxon>Basidiomycota</taxon>
        <taxon>Wallemiomycotina</taxon>
        <taxon>Wallemiomycetes</taxon>
        <taxon>Wallemiales</taxon>
        <taxon>Wallemiaceae</taxon>
        <taxon>Wallemia</taxon>
    </lineage>
</organism>
<keyword evidence="5" id="KW-0274">FAD</keyword>
<dbReference type="Proteomes" id="UP000310685">
    <property type="component" value="Unassembled WGS sequence"/>
</dbReference>
<dbReference type="GO" id="GO:0030327">
    <property type="term" value="P:prenylated protein catabolic process"/>
    <property type="evidence" value="ECO:0007669"/>
    <property type="project" value="TreeGrafter"/>
</dbReference>
<comment type="caution">
    <text evidence="11">The sequence shown here is derived from an EMBL/GenBank/DDBJ whole genome shotgun (WGS) entry which is preliminary data.</text>
</comment>
<accession>A0A4T0NKG3</accession>
<evidence type="ECO:0000256" key="7">
    <source>
        <dbReference type="ARBA" id="ARBA00023180"/>
    </source>
</evidence>
<dbReference type="Proteomes" id="UP000307169">
    <property type="component" value="Unassembled WGS sequence"/>
</dbReference>
<evidence type="ECO:0000313" key="11">
    <source>
        <dbReference type="EMBL" id="TIB96576.1"/>
    </source>
</evidence>
<sequence>MNLIYILSIITFTNAIRVAIVGSGAAGSTAAYYLTKAAEQNAGDVDIDVFEKRYVAGGRSRVVFPHNNETYDSVELGASIFVDANKNMVKAVNDFDFDLADKGTDGFGIYNGKNFVFKSSSWTYLDYVKLIWSSDASEHPYAFSITLLTKFIQVKQAIDKFLLLYNPEFIRNHGPWEHVDDMLGDLDMIDLVKEDALSYFTNSLFANEVVEAATRVNYGQNLDTIHALGALVSMAGSNGMSVEGGNYKIFERFLEESNAHVHFGSEVIDVQRSRNNQWEVYLTSGKTAEDYDYLILAAPLPIFQVPYVKLHVTLLTTNATTYADNALPGLGENPPTMILTTNEEARKHSSYFTKPSPLNFNSINYVQQAKEGSDEHVVKIFSEDDDAWSDGDLHSLFGGPQNVRWIHRHTFNAYPYLQPRKQIEDLPPFKIDEGLYYTNVMEPMISKQMINIAIIGSLLAGASAQVYPTGTMGPTNPMPTMDTAINQGSDARLLSINGPDDFCLILQLTSTGDVEGEVVAWCTKPRNNARLIPDGTITAVHYQKTPAFVQISALGDFTKVNVLSGDAGGELDPHGATGEGNPIGGNVTALVNGQEQSYEEWMSFQSDSMFCARICTNSPYNGWDAATWCQHELDEMGCEYVIPMSYEDGVFDSCDADAGFPPGVYPQDGDNYSTFHQYYEGTYTGGDGLVTSYTVGTTVTPTGPATTPASSNCTPMPSPSHGIDIANPTVDYPAAPTPVAQDDVRYDLKLHPSGGSECLGLNGDVGNDAALAVVSCDNAPSWSIKRGGPTLIRYAPDNNYCVDAGDNAGKVYTCYTEQPNQQLYYTDDNRIAKDGGLCLTDDNGSISFTGCTDNNQSQVFSA</sequence>
<name>A0A4T0NKG3_9BASI</name>
<dbReference type="PROSITE" id="PS50231">
    <property type="entry name" value="RICIN_B_LECTIN"/>
    <property type="match status" value="1"/>
</dbReference>
<dbReference type="Gene3D" id="3.50.50.60">
    <property type="entry name" value="FAD/NAD(P)-binding domain"/>
    <property type="match status" value="1"/>
</dbReference>
<dbReference type="Gene3D" id="2.80.10.50">
    <property type="match status" value="1"/>
</dbReference>
<keyword evidence="7" id="KW-0325">Glycoprotein</keyword>
<dbReference type="SUPFAM" id="SSF50370">
    <property type="entry name" value="Ricin B-like lectins"/>
    <property type="match status" value="1"/>
</dbReference>
<dbReference type="Pfam" id="PF07156">
    <property type="entry name" value="Prenylcys_lyase"/>
    <property type="match status" value="1"/>
</dbReference>
<dbReference type="PANTHER" id="PTHR15944:SF0">
    <property type="entry name" value="PRENYLCYSTEINE LYASE DOMAIN-CONTAINING PROTEIN"/>
    <property type="match status" value="1"/>
</dbReference>
<dbReference type="GO" id="GO:0030328">
    <property type="term" value="P:prenylcysteine catabolic process"/>
    <property type="evidence" value="ECO:0007669"/>
    <property type="project" value="InterPro"/>
</dbReference>
<dbReference type="EMBL" id="SPRH01000061">
    <property type="protein sequence ID" value="TIB96576.1"/>
    <property type="molecule type" value="Genomic_DNA"/>
</dbReference>
<evidence type="ECO:0000256" key="6">
    <source>
        <dbReference type="ARBA" id="ARBA00023002"/>
    </source>
</evidence>
<keyword evidence="6" id="KW-0560">Oxidoreductase</keyword>
<evidence type="ECO:0000313" key="13">
    <source>
        <dbReference type="Proteomes" id="UP000310685"/>
    </source>
</evidence>
<feature type="domain" description="Prenylcysteine lyase" evidence="9">
    <location>
        <begin position="117"/>
        <end position="447"/>
    </location>
</feature>
<proteinExistence type="inferred from homology"/>
<keyword evidence="4 8" id="KW-0732">Signal</keyword>
<evidence type="ECO:0000256" key="1">
    <source>
        <dbReference type="ARBA" id="ARBA00001974"/>
    </source>
</evidence>
<evidence type="ECO:0000259" key="9">
    <source>
        <dbReference type="Pfam" id="PF07156"/>
    </source>
</evidence>
<evidence type="ECO:0000313" key="10">
    <source>
        <dbReference type="EMBL" id="TIB75844.1"/>
    </source>
</evidence>
<dbReference type="InterPro" id="IPR035992">
    <property type="entry name" value="Ricin_B-like_lectins"/>
</dbReference>
<dbReference type="Pfam" id="PF13450">
    <property type="entry name" value="NAD_binding_8"/>
    <property type="match status" value="1"/>
</dbReference>
<evidence type="ECO:0000256" key="5">
    <source>
        <dbReference type="ARBA" id="ARBA00022827"/>
    </source>
</evidence>
<gene>
    <name evidence="11" type="ORF">E3Q17_03793</name>
    <name evidence="10" type="ORF">E3Q22_03835</name>
</gene>
<keyword evidence="3" id="KW-0285">Flavoprotein</keyword>